<proteinExistence type="predicted"/>
<feature type="region of interest" description="Disordered" evidence="1">
    <location>
        <begin position="148"/>
        <end position="174"/>
    </location>
</feature>
<evidence type="ECO:0000313" key="2">
    <source>
        <dbReference type="EMBL" id="KDQ63806.1"/>
    </source>
</evidence>
<dbReference type="Proteomes" id="UP000027265">
    <property type="component" value="Unassembled WGS sequence"/>
</dbReference>
<dbReference type="AlphaFoldDB" id="A0A067QME4"/>
<dbReference type="InParanoid" id="A0A067QME4"/>
<feature type="compositionally biased region" description="Pro residues" evidence="1">
    <location>
        <begin position="163"/>
        <end position="174"/>
    </location>
</feature>
<organism evidence="2 3">
    <name type="scientific">Jaapia argillacea MUCL 33604</name>
    <dbReference type="NCBI Taxonomy" id="933084"/>
    <lineage>
        <taxon>Eukaryota</taxon>
        <taxon>Fungi</taxon>
        <taxon>Dikarya</taxon>
        <taxon>Basidiomycota</taxon>
        <taxon>Agaricomycotina</taxon>
        <taxon>Agaricomycetes</taxon>
        <taxon>Agaricomycetidae</taxon>
        <taxon>Jaapiales</taxon>
        <taxon>Jaapiaceae</taxon>
        <taxon>Jaapia</taxon>
    </lineage>
</organism>
<gene>
    <name evidence="2" type="ORF">JAAARDRAFT_391763</name>
</gene>
<protein>
    <submittedName>
        <fullName evidence="2">Uncharacterized protein</fullName>
    </submittedName>
</protein>
<accession>A0A067QME4</accession>
<keyword evidence="3" id="KW-1185">Reference proteome</keyword>
<sequence length="174" mass="18694">MATSTEPPYYILVSHSTLSDDTHAISASSLNHPIIQYHYADDSPLSLLPTSPDEHVVILDYDVSNPSGTTATAQSISGGLAVIGLKVTDAPGAAAASEGEAKRNDKMFILETTIATQRTTDTSQNISQQDPHSTLARFRNRNSLLRQALDYPESPPTLTSSPLPLPQTLPPSRR</sequence>
<dbReference type="EMBL" id="KL197710">
    <property type="protein sequence ID" value="KDQ63806.1"/>
    <property type="molecule type" value="Genomic_DNA"/>
</dbReference>
<name>A0A067QME4_9AGAM</name>
<dbReference type="HOGENOM" id="CLU_126156_0_0_1"/>
<evidence type="ECO:0000313" key="3">
    <source>
        <dbReference type="Proteomes" id="UP000027265"/>
    </source>
</evidence>
<dbReference type="OrthoDB" id="3192267at2759"/>
<evidence type="ECO:0000256" key="1">
    <source>
        <dbReference type="SAM" id="MobiDB-lite"/>
    </source>
</evidence>
<reference evidence="3" key="1">
    <citation type="journal article" date="2014" name="Proc. Natl. Acad. Sci. U.S.A.">
        <title>Extensive sampling of basidiomycete genomes demonstrates inadequacy of the white-rot/brown-rot paradigm for wood decay fungi.</title>
        <authorList>
            <person name="Riley R."/>
            <person name="Salamov A.A."/>
            <person name="Brown D.W."/>
            <person name="Nagy L.G."/>
            <person name="Floudas D."/>
            <person name="Held B.W."/>
            <person name="Levasseur A."/>
            <person name="Lombard V."/>
            <person name="Morin E."/>
            <person name="Otillar R."/>
            <person name="Lindquist E.A."/>
            <person name="Sun H."/>
            <person name="LaButti K.M."/>
            <person name="Schmutz J."/>
            <person name="Jabbour D."/>
            <person name="Luo H."/>
            <person name="Baker S.E."/>
            <person name="Pisabarro A.G."/>
            <person name="Walton J.D."/>
            <person name="Blanchette R.A."/>
            <person name="Henrissat B."/>
            <person name="Martin F."/>
            <person name="Cullen D."/>
            <person name="Hibbett D.S."/>
            <person name="Grigoriev I.V."/>
        </authorList>
    </citation>
    <scope>NUCLEOTIDE SEQUENCE [LARGE SCALE GENOMIC DNA]</scope>
    <source>
        <strain evidence="3">MUCL 33604</strain>
    </source>
</reference>